<dbReference type="PROSITE" id="PS51257">
    <property type="entry name" value="PROKAR_LIPOPROTEIN"/>
    <property type="match status" value="1"/>
</dbReference>
<reference evidence="1 2" key="1">
    <citation type="submission" date="2018-12" db="EMBL/GenBank/DDBJ databases">
        <authorList>
            <person name="Yang Y."/>
        </authorList>
    </citation>
    <scope>NUCLEOTIDE SEQUENCE [LARGE SCALE GENOMIC DNA]</scope>
    <source>
        <strain evidence="1 2">GSF71</strain>
    </source>
</reference>
<name>A0A3S0WYE6_9PROT</name>
<evidence type="ECO:0000313" key="2">
    <source>
        <dbReference type="Proteomes" id="UP000280346"/>
    </source>
</evidence>
<dbReference type="OrthoDB" id="8747459at2"/>
<proteinExistence type="predicted"/>
<protein>
    <submittedName>
        <fullName evidence="1">Uncharacterized protein</fullName>
    </submittedName>
</protein>
<evidence type="ECO:0000313" key="1">
    <source>
        <dbReference type="EMBL" id="RUQ75899.1"/>
    </source>
</evidence>
<dbReference type="AlphaFoldDB" id="A0A3S0WYE6"/>
<dbReference type="Proteomes" id="UP000280346">
    <property type="component" value="Unassembled WGS sequence"/>
</dbReference>
<dbReference type="RefSeq" id="WP_126994285.1">
    <property type="nucleotide sequence ID" value="NZ_JBNPXW010000001.1"/>
</dbReference>
<gene>
    <name evidence="1" type="ORF">EJ913_01950</name>
</gene>
<comment type="caution">
    <text evidence="1">The sequence shown here is derived from an EMBL/GenBank/DDBJ whole genome shotgun (WGS) entry which is preliminary data.</text>
</comment>
<accession>A0A3S0WYE6</accession>
<organism evidence="1 2">
    <name type="scientific">Azospirillum doebereinerae</name>
    <dbReference type="NCBI Taxonomy" id="92933"/>
    <lineage>
        <taxon>Bacteria</taxon>
        <taxon>Pseudomonadati</taxon>
        <taxon>Pseudomonadota</taxon>
        <taxon>Alphaproteobacteria</taxon>
        <taxon>Rhodospirillales</taxon>
        <taxon>Azospirillaceae</taxon>
        <taxon>Azospirillum</taxon>
    </lineage>
</organism>
<dbReference type="EMBL" id="RZIJ01000001">
    <property type="protein sequence ID" value="RUQ75899.1"/>
    <property type="molecule type" value="Genomic_DNA"/>
</dbReference>
<keyword evidence="2" id="KW-1185">Reference proteome</keyword>
<sequence>MSVTLLKNATLAVTLVLGLAACKQERPNTALDSTPVAQAATPVSINAGAIKLRATVSPEEVILIDNGQQRTMQYLTPQMRTAVRAMGFGGVGQYAVLRGKRATLRLAGKQPLFVFAIPSNAQPESYFTLASFAVRDNGTREVIVGGGYMSYSTGVHQDRIVPTSSQKLPDQSKAPKGYVLYAVAPEVAMKDGEYAMIFYNSQVRGIGFASTLDSYFDFGVGN</sequence>